<organism evidence="1 2">
    <name type="scientific">Granulibacter bethesdensis</name>
    <dbReference type="NCBI Taxonomy" id="364410"/>
    <lineage>
        <taxon>Bacteria</taxon>
        <taxon>Pseudomonadati</taxon>
        <taxon>Pseudomonadota</taxon>
        <taxon>Alphaproteobacteria</taxon>
        <taxon>Acetobacterales</taxon>
        <taxon>Acetobacteraceae</taxon>
        <taxon>Granulibacter</taxon>
    </lineage>
</organism>
<dbReference type="KEGG" id="gbc:GbCGDNIH3_1131"/>
<evidence type="ECO:0000313" key="2">
    <source>
        <dbReference type="Proteomes" id="UP000019438"/>
    </source>
</evidence>
<dbReference type="EMBL" id="CP003181">
    <property type="protein sequence ID" value="AHJ62958.1"/>
    <property type="molecule type" value="Genomic_DNA"/>
</dbReference>
<accession>A0AAN0VFP1</accession>
<evidence type="ECO:0000313" key="1">
    <source>
        <dbReference type="EMBL" id="AHJ62958.1"/>
    </source>
</evidence>
<name>A0AAN0VFP1_9PROT</name>
<proteinExistence type="predicted"/>
<protein>
    <submittedName>
        <fullName evidence="1">Uncharacterized protein</fullName>
    </submittedName>
</protein>
<dbReference type="SUPFAM" id="SSF56281">
    <property type="entry name" value="Metallo-hydrolase/oxidoreductase"/>
    <property type="match status" value="1"/>
</dbReference>
<gene>
    <name evidence="1" type="ORF">GbCGDNIH3_1131</name>
</gene>
<sequence>MQLSELYTVPVGLGPFTIRRHSSMKQISSDFWTVRGSFKLAGLYDVGTHMSVIRRRSGHFILLDSYTISGEHYEALSEMTDHGQAIDAILNVHPFHTLHCASIHRLFPHARLYGTRRHREIWPDLNWETGLIEDREVQQLFGDDLEFSVPEGIDFISTNPRVHTASVLVRHCTSGIVHVDDTLNVVKIPPILRRFLPSPQLTFHPLLGKALQKNADAADRYIRWASGLARQWRDTPVVCAAHSDIHHLQGTDFQEEVLQALEGVRKTLERHRLRYAAH</sequence>
<dbReference type="InterPro" id="IPR036866">
    <property type="entry name" value="RibonucZ/Hydroxyglut_hydro"/>
</dbReference>
<dbReference type="AlphaFoldDB" id="A0AAN0VFP1"/>
<reference evidence="2" key="1">
    <citation type="submission" date="2012-06" db="EMBL/GenBank/DDBJ databases">
        <title>Genome analysis of multiple Granulibacter bethesdensis isolates demonstrates substantial genome diversity.</title>
        <authorList>
            <person name="Greenberg D.E."/>
            <person name="Porcella S.F."/>
            <person name="Zarember K."/>
            <person name="Zelazny A.M."/>
            <person name="Bruno D."/>
            <person name="Martens C."/>
            <person name="Barbian K.D."/>
            <person name="Jaske E."/>
            <person name="Holland S.M."/>
        </authorList>
    </citation>
    <scope>NUCLEOTIDE SEQUENCE [LARGE SCALE GENOMIC DNA]</scope>
    <source>
        <strain evidence="2">CGDNIH3</strain>
    </source>
</reference>
<dbReference type="Gene3D" id="3.60.15.10">
    <property type="entry name" value="Ribonuclease Z/Hydroxyacylglutathione hydrolase-like"/>
    <property type="match status" value="1"/>
</dbReference>
<dbReference type="Proteomes" id="UP000019438">
    <property type="component" value="Chromosome"/>
</dbReference>